<accession>A0A8S5PDY0</accession>
<dbReference type="EMBL" id="BK015409">
    <property type="protein sequence ID" value="DAE05391.1"/>
    <property type="molecule type" value="Genomic_DNA"/>
</dbReference>
<dbReference type="Pfam" id="PF20449">
    <property type="entry name" value="DUF6706"/>
    <property type="match status" value="1"/>
</dbReference>
<evidence type="ECO:0000313" key="1">
    <source>
        <dbReference type="EMBL" id="DAE05391.1"/>
    </source>
</evidence>
<dbReference type="InterPro" id="IPR046552">
    <property type="entry name" value="DUF6706"/>
</dbReference>
<sequence>MIASRKGNANERPDTSRLVGKFQSGSNLYHIIYQAVVMTNKQYLTKALSGLNISEDDIDIVLLKASLDGDAEADVRACDVATYQRMSVILKGVMQNVSEGGYSISWNVEAVKFYYNALCNELGLENVLFARPKIRNKSNLW</sequence>
<reference evidence="1" key="1">
    <citation type="journal article" date="2021" name="Proc. Natl. Acad. Sci. U.S.A.">
        <title>A Catalog of Tens of Thousands of Viruses from Human Metagenomes Reveals Hidden Associations with Chronic Diseases.</title>
        <authorList>
            <person name="Tisza M.J."/>
            <person name="Buck C.B."/>
        </authorList>
    </citation>
    <scope>NUCLEOTIDE SEQUENCE</scope>
    <source>
        <strain evidence="1">Cttm829</strain>
    </source>
</reference>
<protein>
    <submittedName>
        <fullName evidence="1">Uncharacterized protein</fullName>
    </submittedName>
</protein>
<proteinExistence type="predicted"/>
<organism evidence="1">
    <name type="scientific">Siphoviridae sp. cttm829</name>
    <dbReference type="NCBI Taxonomy" id="2825707"/>
    <lineage>
        <taxon>Viruses</taxon>
        <taxon>Duplodnaviria</taxon>
        <taxon>Heunggongvirae</taxon>
        <taxon>Uroviricota</taxon>
        <taxon>Caudoviricetes</taxon>
    </lineage>
</organism>
<name>A0A8S5PDY0_9CAUD</name>